<dbReference type="Proteomes" id="UP000254631">
    <property type="component" value="Unassembled WGS sequence"/>
</dbReference>
<evidence type="ECO:0000313" key="1">
    <source>
        <dbReference type="EMBL" id="STX81091.1"/>
    </source>
</evidence>
<accession>A0A378KC60</accession>
<evidence type="ECO:0000313" key="2">
    <source>
        <dbReference type="Proteomes" id="UP000254631"/>
    </source>
</evidence>
<reference evidence="1 2" key="1">
    <citation type="submission" date="2018-06" db="EMBL/GenBank/DDBJ databases">
        <authorList>
            <consortium name="Pathogen Informatics"/>
            <person name="Doyle S."/>
        </authorList>
    </citation>
    <scope>NUCLEOTIDE SEQUENCE [LARGE SCALE GENOMIC DNA]</scope>
    <source>
        <strain evidence="1 2">NCTC12000</strain>
    </source>
</reference>
<name>A0A378KC60_LEGPN</name>
<dbReference type="AlphaFoldDB" id="A0A378KC60"/>
<dbReference type="EMBL" id="UGOL01000001">
    <property type="protein sequence ID" value="STX81091.1"/>
    <property type="molecule type" value="Genomic_DNA"/>
</dbReference>
<gene>
    <name evidence="1" type="ORF">NCTC12000_03118</name>
</gene>
<protein>
    <submittedName>
        <fullName evidence="1">Uncharacterized protein</fullName>
    </submittedName>
</protein>
<proteinExistence type="predicted"/>
<organism evidence="1 2">
    <name type="scientific">Legionella pneumophila</name>
    <dbReference type="NCBI Taxonomy" id="446"/>
    <lineage>
        <taxon>Bacteria</taxon>
        <taxon>Pseudomonadati</taxon>
        <taxon>Pseudomonadota</taxon>
        <taxon>Gammaproteobacteria</taxon>
        <taxon>Legionellales</taxon>
        <taxon>Legionellaceae</taxon>
        <taxon>Legionella</taxon>
    </lineage>
</organism>
<sequence length="78" mass="8815">MPPLGLPSLIPFAERARNPSLVRSEIKSLSNSRQLLRLLVIESIQRLLLNRHRVIALLSNTIHRPAPPEIFSWKQGAS</sequence>